<dbReference type="InterPro" id="IPR022698">
    <property type="entry name" value="OrsD"/>
</dbReference>
<keyword evidence="3" id="KW-1185">Reference proteome</keyword>
<dbReference type="Pfam" id="PF12013">
    <property type="entry name" value="OrsD"/>
    <property type="match status" value="1"/>
</dbReference>
<dbReference type="Proteomes" id="UP001305779">
    <property type="component" value="Unassembled WGS sequence"/>
</dbReference>
<evidence type="ECO:0008006" key="4">
    <source>
        <dbReference type="Google" id="ProtNLM"/>
    </source>
</evidence>
<dbReference type="InterPro" id="IPR053157">
    <property type="entry name" value="Sterol_Uptake_Regulator"/>
</dbReference>
<feature type="region of interest" description="Disordered" evidence="1">
    <location>
        <begin position="150"/>
        <end position="187"/>
    </location>
</feature>
<gene>
    <name evidence="2" type="ORF">PRZ48_001658</name>
</gene>
<dbReference type="PANTHER" id="PTHR47784">
    <property type="entry name" value="STEROL UPTAKE CONTROL PROTEIN 2"/>
    <property type="match status" value="1"/>
</dbReference>
<name>A0ABR0F4A1_ZASCE</name>
<evidence type="ECO:0000313" key="2">
    <source>
        <dbReference type="EMBL" id="KAK4507923.1"/>
    </source>
</evidence>
<comment type="caution">
    <text evidence="2">The sequence shown here is derived from an EMBL/GenBank/DDBJ whole genome shotgun (WGS) entry which is preliminary data.</text>
</comment>
<dbReference type="EMBL" id="JAXOVC010000001">
    <property type="protein sequence ID" value="KAK4507923.1"/>
    <property type="molecule type" value="Genomic_DNA"/>
</dbReference>
<organism evidence="2 3">
    <name type="scientific">Zasmidium cellare</name>
    <name type="common">Wine cellar mold</name>
    <name type="synonym">Racodium cellare</name>
    <dbReference type="NCBI Taxonomy" id="395010"/>
    <lineage>
        <taxon>Eukaryota</taxon>
        <taxon>Fungi</taxon>
        <taxon>Dikarya</taxon>
        <taxon>Ascomycota</taxon>
        <taxon>Pezizomycotina</taxon>
        <taxon>Dothideomycetes</taxon>
        <taxon>Dothideomycetidae</taxon>
        <taxon>Mycosphaerellales</taxon>
        <taxon>Mycosphaerellaceae</taxon>
        <taxon>Zasmidium</taxon>
    </lineage>
</organism>
<protein>
    <recommendedName>
        <fullName evidence="4">C2H2-type domain-containing protein</fullName>
    </recommendedName>
</protein>
<dbReference type="InterPro" id="IPR021858">
    <property type="entry name" value="Fun_TF"/>
</dbReference>
<sequence>MPADRSSKFSDTLIAHLEEYGVAICKKCQFAIQPSALASHLLRHQIYRNERRELLQRLSKLKLPEPDDVSLPGSHSDPLPHLTVHRGFKCEQFGCEHACVSSKRMSQHWSEQHDEHDSRNVKARSAYLQTFFRGNKIRYFEVNGPGETLTVPTSSKDNDASNASLSPPSGTEPISATSKSPSDEVTPLIDESVNPLTLDMQTLQYFHHYTVNTSLTLNRSMTESEAFWKVDIPRQAFRFPFLMYAILGLSAMHLAMQSIDDLPTCQSHYEEAMQYQNAALVDFRSAMRMPDAENSTALIAFGRFFGVQRCVQHQLEWLLSISTTSDENDMSKLLEFFFLLRGGHEMLLTLQHLLPRHSDLVLSQEVVDGLRDLEDHEMVSAEQLAKIPIDMQERFADLPAKMAPLIAAQPFPEASLDDLQPAVNALTTAASLSFAGDDVRHLWDGIEGWLRILPDQYIHMLSGAQPGALVIFAHWLMLTKRLEDHYWFAKRSAARLHSIVLANLPSDEWRALVIDLP</sequence>
<dbReference type="PANTHER" id="PTHR47784:SF5">
    <property type="entry name" value="STEROL UPTAKE CONTROL PROTEIN 2"/>
    <property type="match status" value="1"/>
</dbReference>
<dbReference type="Pfam" id="PF11951">
    <property type="entry name" value="Fungal_trans_2"/>
    <property type="match status" value="1"/>
</dbReference>
<accession>A0ABR0F4A1</accession>
<proteinExistence type="predicted"/>
<feature type="compositionally biased region" description="Polar residues" evidence="1">
    <location>
        <begin position="150"/>
        <end position="180"/>
    </location>
</feature>
<reference evidence="2 3" key="1">
    <citation type="journal article" date="2023" name="G3 (Bethesda)">
        <title>A chromosome-level genome assembly of Zasmidium syzygii isolated from banana leaves.</title>
        <authorList>
            <person name="van Westerhoven A.C."/>
            <person name="Mehrabi R."/>
            <person name="Talebi R."/>
            <person name="Steentjes M.B.F."/>
            <person name="Corcolon B."/>
            <person name="Chong P.A."/>
            <person name="Kema G.H.J."/>
            <person name="Seidl M.F."/>
        </authorList>
    </citation>
    <scope>NUCLEOTIDE SEQUENCE [LARGE SCALE GENOMIC DNA]</scope>
    <source>
        <strain evidence="2 3">P124</strain>
    </source>
</reference>
<evidence type="ECO:0000313" key="3">
    <source>
        <dbReference type="Proteomes" id="UP001305779"/>
    </source>
</evidence>
<evidence type="ECO:0000256" key="1">
    <source>
        <dbReference type="SAM" id="MobiDB-lite"/>
    </source>
</evidence>